<dbReference type="AlphaFoldDB" id="A0A0J8D645"/>
<dbReference type="EMBL" id="LFVU01000027">
    <property type="protein sequence ID" value="KMT21565.1"/>
    <property type="molecule type" value="Genomic_DNA"/>
</dbReference>
<keyword evidence="5" id="KW-0648">Protein biosynthesis</keyword>
<dbReference type="InterPro" id="IPR009000">
    <property type="entry name" value="Transl_B-barrel_sf"/>
</dbReference>
<dbReference type="CDD" id="cd04171">
    <property type="entry name" value="SelB"/>
    <property type="match status" value="1"/>
</dbReference>
<protein>
    <recommendedName>
        <fullName evidence="2">Selenocysteine-specific elongation factor</fullName>
    </recommendedName>
    <alternativeName>
        <fullName evidence="8">SelB translation factor</fullName>
    </alternativeName>
</protein>
<dbReference type="GO" id="GO:0003723">
    <property type="term" value="F:RNA binding"/>
    <property type="evidence" value="ECO:0007669"/>
    <property type="project" value="InterPro"/>
</dbReference>
<dbReference type="InterPro" id="IPR050055">
    <property type="entry name" value="EF-Tu_GTPase"/>
</dbReference>
<reference evidence="10 11" key="1">
    <citation type="submission" date="2015-06" db="EMBL/GenBank/DDBJ databases">
        <title>Draft genome sequence of the purine-degrading Clostridium cylindrosporum HC-1 (DSM 605).</title>
        <authorList>
            <person name="Poehlein A."/>
            <person name="Schiel-Bengelsdorf B."/>
            <person name="Bengelsdorf F."/>
            <person name="Daniel R."/>
            <person name="Duerre P."/>
        </authorList>
    </citation>
    <scope>NUCLEOTIDE SEQUENCE [LARGE SCALE GENOMIC DNA]</scope>
    <source>
        <strain evidence="10 11">DSM 605</strain>
    </source>
</reference>
<dbReference type="Pfam" id="PF09106">
    <property type="entry name" value="WHD_2nd_SelB"/>
    <property type="match status" value="1"/>
</dbReference>
<evidence type="ECO:0000259" key="9">
    <source>
        <dbReference type="PROSITE" id="PS51722"/>
    </source>
</evidence>
<dbReference type="PRINTS" id="PR00315">
    <property type="entry name" value="ELONGATNFCT"/>
</dbReference>
<evidence type="ECO:0000256" key="5">
    <source>
        <dbReference type="ARBA" id="ARBA00022917"/>
    </source>
</evidence>
<dbReference type="GO" id="GO:0003746">
    <property type="term" value="F:translation elongation factor activity"/>
    <property type="evidence" value="ECO:0007669"/>
    <property type="project" value="UniProtKB-KW"/>
</dbReference>
<dbReference type="SUPFAM" id="SSF50447">
    <property type="entry name" value="Translation proteins"/>
    <property type="match status" value="1"/>
</dbReference>
<proteinExistence type="predicted"/>
<feature type="domain" description="Tr-type G" evidence="9">
    <location>
        <begin position="1"/>
        <end position="172"/>
    </location>
</feature>
<evidence type="ECO:0000313" key="10">
    <source>
        <dbReference type="EMBL" id="KMT21565.1"/>
    </source>
</evidence>
<dbReference type="InterPro" id="IPR015191">
    <property type="entry name" value="SelB_WHD4"/>
</dbReference>
<dbReference type="GO" id="GO:0005525">
    <property type="term" value="F:GTP binding"/>
    <property type="evidence" value="ECO:0007669"/>
    <property type="project" value="UniProtKB-KW"/>
</dbReference>
<dbReference type="InterPro" id="IPR004535">
    <property type="entry name" value="Transl_elong_SelB"/>
</dbReference>
<dbReference type="Pfam" id="PF09107">
    <property type="entry name" value="WHD_3rd_SelB"/>
    <property type="match status" value="1"/>
</dbReference>
<keyword evidence="3" id="KW-0963">Cytoplasm</keyword>
<dbReference type="InterPro" id="IPR057335">
    <property type="entry name" value="Beta-barrel_SelB"/>
</dbReference>
<dbReference type="InterPro" id="IPR036390">
    <property type="entry name" value="WH_DNA-bd_sf"/>
</dbReference>
<dbReference type="Gene3D" id="1.10.10.10">
    <property type="entry name" value="Winged helix-like DNA-binding domain superfamily/Winged helix DNA-binding domain"/>
    <property type="match status" value="1"/>
</dbReference>
<comment type="caution">
    <text evidence="10">The sequence shown here is derived from an EMBL/GenBank/DDBJ whole genome shotgun (WGS) entry which is preliminary data.</text>
</comment>
<keyword evidence="11" id="KW-1185">Reference proteome</keyword>
<evidence type="ECO:0000313" key="11">
    <source>
        <dbReference type="Proteomes" id="UP000036756"/>
    </source>
</evidence>
<evidence type="ECO:0000256" key="6">
    <source>
        <dbReference type="ARBA" id="ARBA00023134"/>
    </source>
</evidence>
<dbReference type="RefSeq" id="WP_048570992.1">
    <property type="nucleotide sequence ID" value="NZ_LFVU01000027.1"/>
</dbReference>
<gene>
    <name evidence="10" type="primary">selB</name>
    <name evidence="10" type="ORF">CLCY_2c03270</name>
</gene>
<evidence type="ECO:0000256" key="2">
    <source>
        <dbReference type="ARBA" id="ARBA00015953"/>
    </source>
</evidence>
<dbReference type="Pfam" id="PF00009">
    <property type="entry name" value="GTP_EFTU"/>
    <property type="match status" value="1"/>
</dbReference>
<organism evidence="10 11">
    <name type="scientific">Clostridium cylindrosporum DSM 605</name>
    <dbReference type="NCBI Taxonomy" id="1121307"/>
    <lineage>
        <taxon>Bacteria</taxon>
        <taxon>Bacillati</taxon>
        <taxon>Bacillota</taxon>
        <taxon>Clostridia</taxon>
        <taxon>Eubacteriales</taxon>
        <taxon>Clostridiaceae</taxon>
        <taxon>Clostridium</taxon>
    </lineage>
</organism>
<dbReference type="OrthoDB" id="9804504at2"/>
<sequence length="635" mass="71459">MQHIIVGTAGHIDHGKTSLIKALTGRNTDTLSEEKERGISINLGFTYFDFKSGKRAGIVDVPGHEKFIKNMLAGISGIDIVLLVIAADEGIMPQTREHLNILELLDIKKGIVVLTKKDMVDEEWLEMIKADIKEEVSSTFLKDAPIVDVSSIMKEGINDLIELIDKMTDEVEDKDLHTEFRLPVDRVFSVSGFGTVVTGTLISGTIKEGDECTVYPEGFETRVRGIQVHESSVKEAFAGQRVAINLANIKKTEVKRGDCIGKVGIMENTMMIDCRLKYLKDAARPLKNRDRVRVYHGTTEVLGRVVILDKETVEPSESAFIQIRLEDKIAVRRGDKYVIRSYSPMITIGGGTILDPNPKKHKSGDKNVIAELELKEKGSPEEIVEQAIKATSNLYPKVDDLIKSAGKGIAGLDSIVEALVEKGRVRRLPQTDGDVYLHVSYIFSLIEKSNEILGEYHKLNPLKAGMSKEEFKNKLVGKKIKQRLYDEIIKILEEGTLKLGTAFVAKKDFEIKLDKRQEEIRTQILKEMKESMYQPPKIADLLKSYGKEERTGKIVFDSLVESNVLVKVADDIYLYKEYLDLAREKIVDFLKENGEITAAQFRDLISASRKYAVPILEYFDGEKVTKRVEDRRILL</sequence>
<dbReference type="GO" id="GO:0003924">
    <property type="term" value="F:GTPase activity"/>
    <property type="evidence" value="ECO:0007669"/>
    <property type="project" value="InterPro"/>
</dbReference>
<dbReference type="Proteomes" id="UP000036756">
    <property type="component" value="Unassembled WGS sequence"/>
</dbReference>
<dbReference type="InterPro" id="IPR036388">
    <property type="entry name" value="WH-like_DNA-bd_sf"/>
</dbReference>
<dbReference type="NCBIfam" id="TIGR00475">
    <property type="entry name" value="selB"/>
    <property type="match status" value="1"/>
</dbReference>
<dbReference type="Gene3D" id="2.40.30.10">
    <property type="entry name" value="Translation factors"/>
    <property type="match status" value="1"/>
</dbReference>
<dbReference type="InterPro" id="IPR027417">
    <property type="entry name" value="P-loop_NTPase"/>
</dbReference>
<dbReference type="GO" id="GO:0005829">
    <property type="term" value="C:cytosol"/>
    <property type="evidence" value="ECO:0007669"/>
    <property type="project" value="TreeGrafter"/>
</dbReference>
<dbReference type="STRING" id="1121307.CLCY_2c03270"/>
<evidence type="ECO:0000256" key="3">
    <source>
        <dbReference type="ARBA" id="ARBA00022490"/>
    </source>
</evidence>
<dbReference type="PROSITE" id="PS51722">
    <property type="entry name" value="G_TR_2"/>
    <property type="match status" value="1"/>
</dbReference>
<dbReference type="Gene3D" id="3.40.50.300">
    <property type="entry name" value="P-loop containing nucleotide triphosphate hydrolases"/>
    <property type="match status" value="1"/>
</dbReference>
<dbReference type="Pfam" id="PF03144">
    <property type="entry name" value="GTP_EFTU_D2"/>
    <property type="match status" value="1"/>
</dbReference>
<evidence type="ECO:0000256" key="8">
    <source>
        <dbReference type="ARBA" id="ARBA00031615"/>
    </source>
</evidence>
<dbReference type="PANTHER" id="PTHR43721">
    <property type="entry name" value="ELONGATION FACTOR TU-RELATED"/>
    <property type="match status" value="1"/>
</dbReference>
<comment type="subcellular location">
    <subcellularLocation>
        <location evidence="1">Cytoplasm</location>
    </subcellularLocation>
</comment>
<dbReference type="GO" id="GO:0001514">
    <property type="term" value="P:selenocysteine incorporation"/>
    <property type="evidence" value="ECO:0007669"/>
    <property type="project" value="InterPro"/>
</dbReference>
<dbReference type="PROSITE" id="PS00301">
    <property type="entry name" value="G_TR_1"/>
    <property type="match status" value="1"/>
</dbReference>
<evidence type="ECO:0000256" key="4">
    <source>
        <dbReference type="ARBA" id="ARBA00022741"/>
    </source>
</evidence>
<dbReference type="SUPFAM" id="SSF52540">
    <property type="entry name" value="P-loop containing nucleoside triphosphate hydrolases"/>
    <property type="match status" value="1"/>
</dbReference>
<accession>A0A0J8D645</accession>
<dbReference type="PANTHER" id="PTHR43721:SF22">
    <property type="entry name" value="ELONGATION FACTOR TU, MITOCHONDRIAL"/>
    <property type="match status" value="1"/>
</dbReference>
<dbReference type="CDD" id="cd15491">
    <property type="entry name" value="selB_III"/>
    <property type="match status" value="1"/>
</dbReference>
<dbReference type="Pfam" id="PF25461">
    <property type="entry name" value="Beta-barrel_SelB"/>
    <property type="match status" value="1"/>
</dbReference>
<dbReference type="InterPro" id="IPR005225">
    <property type="entry name" value="Small_GTP-bd"/>
</dbReference>
<dbReference type="InterPro" id="IPR031157">
    <property type="entry name" value="G_TR_CS"/>
</dbReference>
<keyword evidence="6" id="KW-0342">GTP-binding</keyword>
<dbReference type="InterPro" id="IPR009001">
    <property type="entry name" value="Transl_elong_EF1A/Init_IF2_C"/>
</dbReference>
<dbReference type="SUPFAM" id="SSF50465">
    <property type="entry name" value="EF-Tu/eEF-1alpha/eIF2-gamma C-terminal domain"/>
    <property type="match status" value="1"/>
</dbReference>
<keyword evidence="4" id="KW-0547">Nucleotide-binding</keyword>
<dbReference type="SUPFAM" id="SSF46785">
    <property type="entry name" value="Winged helix' DNA-binding domain"/>
    <property type="match status" value="3"/>
</dbReference>
<dbReference type="InterPro" id="IPR015190">
    <property type="entry name" value="Elong_fac_SelB-wing-hlx_typ-2"/>
</dbReference>
<evidence type="ECO:0000256" key="7">
    <source>
        <dbReference type="ARBA" id="ARBA00025526"/>
    </source>
</evidence>
<keyword evidence="10" id="KW-0251">Elongation factor</keyword>
<dbReference type="Gene3D" id="1.10.10.2770">
    <property type="match status" value="1"/>
</dbReference>
<dbReference type="InterPro" id="IPR000795">
    <property type="entry name" value="T_Tr_GTP-bd_dom"/>
</dbReference>
<dbReference type="PATRIC" id="fig|1121307.3.peg.1183"/>
<name>A0A0J8D645_CLOCY</name>
<dbReference type="FunFam" id="3.40.50.300:FF:001064">
    <property type="entry name" value="Selenocysteine-specific translation elongation factor"/>
    <property type="match status" value="1"/>
</dbReference>
<dbReference type="InterPro" id="IPR004161">
    <property type="entry name" value="EFTu-like_2"/>
</dbReference>
<evidence type="ECO:0000256" key="1">
    <source>
        <dbReference type="ARBA" id="ARBA00004496"/>
    </source>
</evidence>
<dbReference type="NCBIfam" id="TIGR00231">
    <property type="entry name" value="small_GTP"/>
    <property type="match status" value="1"/>
</dbReference>
<comment type="function">
    <text evidence="7">Translation factor necessary for the incorporation of selenocysteine into proteins. It probably replaces EF-Tu for the insertion of selenocysteine directed by the UGA codon. SelB binds GTP and GDP.</text>
</comment>
<dbReference type="CDD" id="cd03696">
    <property type="entry name" value="SelB_II"/>
    <property type="match status" value="1"/>
</dbReference>